<reference evidence="1" key="2">
    <citation type="submission" date="2023-04" db="EMBL/GenBank/DDBJ databases">
        <authorList>
            <person name="Bruccoleri R.E."/>
            <person name="Oakeley E.J."/>
            <person name="Faust A.-M."/>
            <person name="Dessus-Babus S."/>
            <person name="Altorfer M."/>
            <person name="Burckhardt D."/>
            <person name="Oertli M."/>
            <person name="Naumann U."/>
            <person name="Petersen F."/>
            <person name="Wong J."/>
        </authorList>
    </citation>
    <scope>NUCLEOTIDE SEQUENCE</scope>
    <source>
        <strain evidence="1">GSM-AAB239-AS_SAM_17_03QT</strain>
        <tissue evidence="1">Leaf</tissue>
    </source>
</reference>
<comment type="caution">
    <text evidence="1">The sequence shown here is derived from an EMBL/GenBank/DDBJ whole genome shotgun (WGS) entry which is preliminary data.</text>
</comment>
<accession>A0AAX6G2S4</accession>
<reference evidence="1" key="1">
    <citation type="journal article" date="2023" name="GigaByte">
        <title>Genome assembly of the bearded iris, Iris pallida Lam.</title>
        <authorList>
            <person name="Bruccoleri R.E."/>
            <person name="Oakeley E.J."/>
            <person name="Faust A.M.E."/>
            <person name="Altorfer M."/>
            <person name="Dessus-Babus S."/>
            <person name="Burckhardt D."/>
            <person name="Oertli M."/>
            <person name="Naumann U."/>
            <person name="Petersen F."/>
            <person name="Wong J."/>
        </authorList>
    </citation>
    <scope>NUCLEOTIDE SEQUENCE</scope>
    <source>
        <strain evidence="1">GSM-AAB239-AS_SAM_17_03QT</strain>
    </source>
</reference>
<gene>
    <name evidence="1" type="ORF">M6B38_386525</name>
</gene>
<dbReference type="SUPFAM" id="SSF52113">
    <property type="entry name" value="BRCT domain"/>
    <property type="match status" value="1"/>
</dbReference>
<organism evidence="1 2">
    <name type="scientific">Iris pallida</name>
    <name type="common">Sweet iris</name>
    <dbReference type="NCBI Taxonomy" id="29817"/>
    <lineage>
        <taxon>Eukaryota</taxon>
        <taxon>Viridiplantae</taxon>
        <taxon>Streptophyta</taxon>
        <taxon>Embryophyta</taxon>
        <taxon>Tracheophyta</taxon>
        <taxon>Spermatophyta</taxon>
        <taxon>Magnoliopsida</taxon>
        <taxon>Liliopsida</taxon>
        <taxon>Asparagales</taxon>
        <taxon>Iridaceae</taxon>
        <taxon>Iridoideae</taxon>
        <taxon>Irideae</taxon>
        <taxon>Iris</taxon>
    </lineage>
</organism>
<evidence type="ECO:0000313" key="1">
    <source>
        <dbReference type="EMBL" id="KAJ6822655.1"/>
    </source>
</evidence>
<evidence type="ECO:0000313" key="2">
    <source>
        <dbReference type="Proteomes" id="UP001140949"/>
    </source>
</evidence>
<dbReference type="AlphaFoldDB" id="A0AAX6G2S4"/>
<protein>
    <submittedName>
        <fullName evidence="1">DNA topoisomerase 2-binding protein 1</fullName>
    </submittedName>
</protein>
<dbReference type="PANTHER" id="PTHR47667">
    <property type="entry name" value="REGULATOR OF TY1 TRANSPOSITION PROTEIN 107"/>
    <property type="match status" value="1"/>
</dbReference>
<sequence length="83" mass="9407">MQDVADHILYSPLCCHIPLCGFEGLQFCISQYEEKDNILLKNLCFVLGAKFTKLTKKSPTCNVSLKMVLSTRLLEMGDSVCYR</sequence>
<dbReference type="EMBL" id="JANAVB010023999">
    <property type="protein sequence ID" value="KAJ6822655.1"/>
    <property type="molecule type" value="Genomic_DNA"/>
</dbReference>
<dbReference type="InterPro" id="IPR053036">
    <property type="entry name" value="CellCycle_DNARepair_Reg"/>
</dbReference>
<dbReference type="Proteomes" id="UP001140949">
    <property type="component" value="Unassembled WGS sequence"/>
</dbReference>
<keyword evidence="2" id="KW-1185">Reference proteome</keyword>
<dbReference type="InterPro" id="IPR036420">
    <property type="entry name" value="BRCT_dom_sf"/>
</dbReference>
<proteinExistence type="predicted"/>
<name>A0AAX6G2S4_IRIPA</name>
<dbReference type="PANTHER" id="PTHR47667:SF1">
    <property type="entry name" value="REGULATOR OF TY1 TRANSPOSITION PROTEIN 107"/>
    <property type="match status" value="1"/>
</dbReference>